<proteinExistence type="inferred from homology"/>
<keyword evidence="7" id="KW-0699">rRNA-binding</keyword>
<evidence type="ECO:0000256" key="6">
    <source>
        <dbReference type="ARBA" id="ARBA00035266"/>
    </source>
</evidence>
<dbReference type="InterPro" id="IPR001648">
    <property type="entry name" value="Ribosomal_bS18"/>
</dbReference>
<comment type="similarity">
    <text evidence="1 7 8">Belongs to the bacterial ribosomal protein bS18 family.</text>
</comment>
<organism evidence="9">
    <name type="scientific">Sykidion marinum</name>
    <name type="common">Green alga</name>
    <name type="synonym">Pseudoneochloris marina</name>
    <dbReference type="NCBI Taxonomy" id="44573"/>
    <lineage>
        <taxon>Eukaryota</taxon>
        <taxon>Viridiplantae</taxon>
        <taxon>Chlorophyta</taxon>
        <taxon>core chlorophytes</taxon>
        <taxon>Ulvophyceae</taxon>
        <taxon>Sykidiales</taxon>
        <taxon>Sykidiacaeae</taxon>
        <taxon>Sykidion</taxon>
    </lineage>
</organism>
<keyword evidence="9" id="KW-0150">Chloroplast</keyword>
<evidence type="ECO:0000256" key="7">
    <source>
        <dbReference type="HAMAP-Rule" id="MF_00270"/>
    </source>
</evidence>
<dbReference type="GO" id="GO:0070181">
    <property type="term" value="F:small ribosomal subunit rRNA binding"/>
    <property type="evidence" value="ECO:0007669"/>
    <property type="project" value="TreeGrafter"/>
</dbReference>
<dbReference type="GO" id="GO:0003735">
    <property type="term" value="F:structural constituent of ribosome"/>
    <property type="evidence" value="ECO:0007669"/>
    <property type="project" value="InterPro"/>
</dbReference>
<keyword evidence="4 7" id="KW-0689">Ribosomal protein</keyword>
<dbReference type="RefSeq" id="YP_009367500.1">
    <property type="nucleotide sequence ID" value="NC_034710.1"/>
</dbReference>
<keyword evidence="9" id="KW-0934">Plastid</keyword>
<accession>A0A1W6EGK6</accession>
<dbReference type="SUPFAM" id="SSF46911">
    <property type="entry name" value="Ribosomal protein S18"/>
    <property type="match status" value="1"/>
</dbReference>
<dbReference type="HAMAP" id="MF_00270">
    <property type="entry name" value="Ribosomal_bS18"/>
    <property type="match status" value="1"/>
</dbReference>
<dbReference type="AlphaFoldDB" id="A0A1W6EGK6"/>
<evidence type="ECO:0000256" key="3">
    <source>
        <dbReference type="ARBA" id="ARBA00022884"/>
    </source>
</evidence>
<evidence type="ECO:0000256" key="4">
    <source>
        <dbReference type="ARBA" id="ARBA00022980"/>
    </source>
</evidence>
<dbReference type="GO" id="GO:0005763">
    <property type="term" value="C:mitochondrial small ribosomal subunit"/>
    <property type="evidence" value="ECO:0007669"/>
    <property type="project" value="TreeGrafter"/>
</dbReference>
<gene>
    <name evidence="7 9" type="primary">rps18</name>
</gene>
<protein>
    <recommendedName>
        <fullName evidence="6 7">Small ribosomal subunit protein bS18c</fullName>
    </recommendedName>
</protein>
<dbReference type="InterPro" id="IPR036870">
    <property type="entry name" value="Ribosomal_bS18_sf"/>
</dbReference>
<evidence type="ECO:0000313" key="9">
    <source>
        <dbReference type="EMBL" id="ARK14521.1"/>
    </source>
</evidence>
<evidence type="ECO:0000256" key="5">
    <source>
        <dbReference type="ARBA" id="ARBA00023274"/>
    </source>
</evidence>
<dbReference type="PRINTS" id="PR00974">
    <property type="entry name" value="RIBOSOMALS18"/>
</dbReference>
<comment type="subunit">
    <text evidence="2 7">Part of the 30S ribosomal subunit.</text>
</comment>
<evidence type="ECO:0000256" key="8">
    <source>
        <dbReference type="RuleBase" id="RU003910"/>
    </source>
</evidence>
<comment type="subcellular location">
    <subcellularLocation>
        <location evidence="7">Plastid</location>
        <location evidence="7">Chloroplast</location>
    </subcellularLocation>
</comment>
<dbReference type="NCBIfam" id="TIGR00165">
    <property type="entry name" value="S18"/>
    <property type="match status" value="1"/>
</dbReference>
<dbReference type="EMBL" id="KY407657">
    <property type="protein sequence ID" value="ARK14521.1"/>
    <property type="molecule type" value="Genomic_DNA"/>
</dbReference>
<evidence type="ECO:0000256" key="2">
    <source>
        <dbReference type="ARBA" id="ARBA00011458"/>
    </source>
</evidence>
<dbReference type="PANTHER" id="PTHR13479:SF40">
    <property type="entry name" value="SMALL RIBOSOMAL SUBUNIT PROTEIN BS18M"/>
    <property type="match status" value="1"/>
</dbReference>
<keyword evidence="3 7" id="KW-0694">RNA-binding</keyword>
<dbReference type="GeneID" id="32884245"/>
<keyword evidence="5 7" id="KW-0687">Ribonucleoprotein</keyword>
<dbReference type="GO" id="GO:0009507">
    <property type="term" value="C:chloroplast"/>
    <property type="evidence" value="ECO:0007669"/>
    <property type="project" value="UniProtKB-SubCell"/>
</dbReference>
<sequence length="85" mass="9585">MRKYTPKKVKSKVNTAIVFHKKNSSGSFVQGTIDYKNIALLRKFISSEGKILPRRLTGLTAKEQRHMATAIKTARIVGLLPFINQ</sequence>
<name>A0A1W6EGK6_SYKMA</name>
<geneLocation type="chloroplast" evidence="9"/>
<dbReference type="Pfam" id="PF01084">
    <property type="entry name" value="Ribosomal_S18"/>
    <property type="match status" value="1"/>
</dbReference>
<dbReference type="Gene3D" id="4.10.640.10">
    <property type="entry name" value="Ribosomal protein S18"/>
    <property type="match status" value="1"/>
</dbReference>
<dbReference type="PANTHER" id="PTHR13479">
    <property type="entry name" value="30S RIBOSOMAL PROTEIN S18"/>
    <property type="match status" value="1"/>
</dbReference>
<reference evidence="9" key="1">
    <citation type="journal article" date="2017" name="Sci. Rep.">
        <title>Divergent copies of the large inverted repeat in the chloroplast genomes of ulvophycean green algae.</title>
        <authorList>
            <person name="Turmel M."/>
            <person name="Otis C."/>
            <person name="Lemieux C."/>
        </authorList>
    </citation>
    <scope>NUCLEOTIDE SEQUENCE</scope>
</reference>
<evidence type="ECO:0000256" key="1">
    <source>
        <dbReference type="ARBA" id="ARBA00005589"/>
    </source>
</evidence>
<dbReference type="GO" id="GO:0006412">
    <property type="term" value="P:translation"/>
    <property type="evidence" value="ECO:0007669"/>
    <property type="project" value="UniProtKB-UniRule"/>
</dbReference>